<keyword evidence="4" id="KW-0732">Signal</keyword>
<dbReference type="GO" id="GO:0009922">
    <property type="term" value="F:fatty acid elongase activity"/>
    <property type="evidence" value="ECO:0007669"/>
    <property type="project" value="UniProtKB-EC"/>
</dbReference>
<evidence type="ECO:0000313" key="7">
    <source>
        <dbReference type="EMBL" id="KAG6506183.1"/>
    </source>
</evidence>
<comment type="pathway">
    <text evidence="3">Lipid metabolism; fatty acid biosynthesis.</text>
</comment>
<dbReference type="InterPro" id="IPR013747">
    <property type="entry name" value="ACP_syn_III_C"/>
</dbReference>
<accession>A0A8J5L4Z3</accession>
<dbReference type="EC" id="2.3.1.-" evidence="3"/>
<reference evidence="7 8" key="1">
    <citation type="submission" date="2020-08" db="EMBL/GenBank/DDBJ databases">
        <title>Plant Genome Project.</title>
        <authorList>
            <person name="Zhang R.-G."/>
        </authorList>
    </citation>
    <scope>NUCLEOTIDE SEQUENCE [LARGE SCALE GENOMIC DNA]</scope>
    <source>
        <tissue evidence="7">Rhizome</tissue>
    </source>
</reference>
<dbReference type="Pfam" id="PF08541">
    <property type="entry name" value="ACP_syn_III_C"/>
    <property type="match status" value="1"/>
</dbReference>
<feature type="chain" id="PRO_5035150970" description="3-ketoacyl-CoA synthase" evidence="4">
    <location>
        <begin position="24"/>
        <end position="462"/>
    </location>
</feature>
<dbReference type="PANTHER" id="PTHR31561">
    <property type="entry name" value="3-KETOACYL-COA SYNTHASE"/>
    <property type="match status" value="1"/>
</dbReference>
<evidence type="ECO:0000313" key="8">
    <source>
        <dbReference type="Proteomes" id="UP000734854"/>
    </source>
</evidence>
<evidence type="ECO:0000256" key="3">
    <source>
        <dbReference type="PIRNR" id="PIRNR036417"/>
    </source>
</evidence>
<proteinExistence type="inferred from homology"/>
<dbReference type="CDD" id="cd00831">
    <property type="entry name" value="CHS_like"/>
    <property type="match status" value="1"/>
</dbReference>
<keyword evidence="3" id="KW-0808">Transferase</keyword>
<evidence type="ECO:0000259" key="5">
    <source>
        <dbReference type="Pfam" id="PF08392"/>
    </source>
</evidence>
<dbReference type="GO" id="GO:0006633">
    <property type="term" value="P:fatty acid biosynthetic process"/>
    <property type="evidence" value="ECO:0007669"/>
    <property type="project" value="InterPro"/>
</dbReference>
<evidence type="ECO:0000256" key="2">
    <source>
        <dbReference type="ARBA" id="ARBA00023315"/>
    </source>
</evidence>
<dbReference type="PIRSF" id="PIRSF036417">
    <property type="entry name" value="3-ktacl-CoA_syn"/>
    <property type="match status" value="1"/>
</dbReference>
<dbReference type="Pfam" id="PF08392">
    <property type="entry name" value="FAE1_CUT1_RppA"/>
    <property type="match status" value="1"/>
</dbReference>
<protein>
    <recommendedName>
        <fullName evidence="3">3-ketoacyl-CoA synthase</fullName>
        <ecNumber evidence="3">2.3.1.-</ecNumber>
    </recommendedName>
</protein>
<evidence type="ECO:0000256" key="4">
    <source>
        <dbReference type="SAM" id="SignalP"/>
    </source>
</evidence>
<keyword evidence="2 3" id="KW-0012">Acyltransferase</keyword>
<name>A0A8J5L4Z3_ZINOF</name>
<dbReference type="GO" id="GO:0016020">
    <property type="term" value="C:membrane"/>
    <property type="evidence" value="ECO:0007669"/>
    <property type="project" value="InterPro"/>
</dbReference>
<feature type="domain" description="Beta-ketoacyl-[acyl-carrier-protein] synthase III C-terminal" evidence="6">
    <location>
        <begin position="342"/>
        <end position="423"/>
    </location>
</feature>
<organism evidence="7 8">
    <name type="scientific">Zingiber officinale</name>
    <name type="common">Ginger</name>
    <name type="synonym">Amomum zingiber</name>
    <dbReference type="NCBI Taxonomy" id="94328"/>
    <lineage>
        <taxon>Eukaryota</taxon>
        <taxon>Viridiplantae</taxon>
        <taxon>Streptophyta</taxon>
        <taxon>Embryophyta</taxon>
        <taxon>Tracheophyta</taxon>
        <taxon>Spermatophyta</taxon>
        <taxon>Magnoliopsida</taxon>
        <taxon>Liliopsida</taxon>
        <taxon>Zingiberales</taxon>
        <taxon>Zingiberaceae</taxon>
        <taxon>Zingiber</taxon>
    </lineage>
</organism>
<evidence type="ECO:0000256" key="1">
    <source>
        <dbReference type="ARBA" id="ARBA00005531"/>
    </source>
</evidence>
<dbReference type="Proteomes" id="UP000734854">
    <property type="component" value="Unassembled WGS sequence"/>
</dbReference>
<dbReference type="OrthoDB" id="329835at2759"/>
<dbReference type="AlphaFoldDB" id="A0A8J5L4Z3"/>
<comment type="similarity">
    <text evidence="1 3">Belongs to the thiolase-like superfamily. Chalcone/stilbene synthases family.</text>
</comment>
<dbReference type="InterPro" id="IPR013601">
    <property type="entry name" value="FAE1_typ3_polyketide_synth"/>
</dbReference>
<keyword evidence="8" id="KW-1185">Reference proteome</keyword>
<evidence type="ECO:0000259" key="6">
    <source>
        <dbReference type="Pfam" id="PF08541"/>
    </source>
</evidence>
<comment type="caution">
    <text evidence="7">The sequence shown here is derived from an EMBL/GenBank/DDBJ whole genome shotgun (WGS) entry which is preliminary data.</text>
</comment>
<dbReference type="InterPro" id="IPR012392">
    <property type="entry name" value="3-ktacl-CoA_syn"/>
</dbReference>
<dbReference type="EMBL" id="JACMSC010000009">
    <property type="protein sequence ID" value="KAG6506183.1"/>
    <property type="molecule type" value="Genomic_DNA"/>
</dbReference>
<sequence length="462" mass="51640">MELLLSVVSSILLLFCLLSLVRRAVDRWLCRRCYLLDYVCYKPSDDRKLPTDRCSEVIMRNPRLRLPDYKFLLKVVVNSGISEETYGPRSIIVGRREERPSMADCYEEVDDCAFATLDQLFRRTGIPPSRVDLLVVNVSMFAPAPSLASRIINRYGMRDDVKSFNLAGMGCSASPIAVDLVSNVFRSRKGMVALVFTSESIAPNWYSGSDRSMMLGNCLFRSGGCSFMLTNDGSLRHRAKMRLNCLVRTHIGANDEAYGCAIQKEDDVGRVGFHLGKNLPKAAVRAFTENMQRLAPKVLPIGELALHAVRVLRHRLLKAAAAANSKEPAAGNERVVNFKTGVEHFCLHTGGAAVIDAVGKGLGLNKYDVEPARMTLHRWGNTSASSLWYVLGYMEAKKRLRKKERVMMISFGAGFKCNSCVWEVLRDLDGGDGGVWEDCIGRYPQQTMVNPFLKKFGWVNEE</sequence>
<feature type="signal peptide" evidence="4">
    <location>
        <begin position="1"/>
        <end position="23"/>
    </location>
</feature>
<gene>
    <name evidence="7" type="ORF">ZIOFF_031501</name>
</gene>
<feature type="domain" description="FAE" evidence="5">
    <location>
        <begin position="31"/>
        <end position="315"/>
    </location>
</feature>